<keyword evidence="8" id="KW-0862">Zinc</keyword>
<dbReference type="AlphaFoldDB" id="D8RWD3"/>
<dbReference type="Gene3D" id="3.10.390.10">
    <property type="entry name" value="SAND domain-like"/>
    <property type="match status" value="1"/>
</dbReference>
<dbReference type="InParanoid" id="D8RWD3"/>
<dbReference type="Gene3D" id="2.170.270.10">
    <property type="entry name" value="SET domain"/>
    <property type="match status" value="1"/>
</dbReference>
<evidence type="ECO:0000259" key="15">
    <source>
        <dbReference type="PROSITE" id="PS50280"/>
    </source>
</evidence>
<evidence type="ECO:0000256" key="12">
    <source>
        <dbReference type="ARBA" id="ARBA00054897"/>
    </source>
</evidence>
<dbReference type="PROSITE" id="PS01359">
    <property type="entry name" value="ZF_PHD_1"/>
    <property type="match status" value="1"/>
</dbReference>
<dbReference type="Gene3D" id="3.30.40.10">
    <property type="entry name" value="Zinc/RING finger domain, C3HC4 (zinc finger)"/>
    <property type="match status" value="2"/>
</dbReference>
<dbReference type="GO" id="GO:0008168">
    <property type="term" value="F:methyltransferase activity"/>
    <property type="evidence" value="ECO:0007669"/>
    <property type="project" value="UniProtKB-KW"/>
</dbReference>
<dbReference type="InterPro" id="IPR034732">
    <property type="entry name" value="EPHD"/>
</dbReference>
<dbReference type="PROSITE" id="PS50868">
    <property type="entry name" value="POST_SET"/>
    <property type="match status" value="1"/>
</dbReference>
<evidence type="ECO:0000256" key="3">
    <source>
        <dbReference type="ARBA" id="ARBA00022679"/>
    </source>
</evidence>
<dbReference type="GO" id="GO:0048188">
    <property type="term" value="C:Set1C/COMPASS complex"/>
    <property type="evidence" value="ECO:0007669"/>
    <property type="project" value="UniProtKB-ARBA"/>
</dbReference>
<dbReference type="SMART" id="SM00508">
    <property type="entry name" value="PostSET"/>
    <property type="match status" value="1"/>
</dbReference>
<evidence type="ECO:0000313" key="19">
    <source>
        <dbReference type="Proteomes" id="UP000001514"/>
    </source>
</evidence>
<evidence type="ECO:0000256" key="4">
    <source>
        <dbReference type="ARBA" id="ARBA00022691"/>
    </source>
</evidence>
<evidence type="ECO:0000256" key="6">
    <source>
        <dbReference type="ARBA" id="ARBA00022737"/>
    </source>
</evidence>
<dbReference type="PANTHER" id="PTHR13793:SF132">
    <property type="entry name" value="HISTONE-LYSINE N-METHYLTRANSFERASE ATX5"/>
    <property type="match status" value="1"/>
</dbReference>
<evidence type="ECO:0000259" key="14">
    <source>
        <dbReference type="PROSITE" id="PS50016"/>
    </source>
</evidence>
<feature type="domain" description="SET" evidence="15">
    <location>
        <begin position="442"/>
        <end position="560"/>
    </location>
</feature>
<keyword evidence="7 13" id="KW-0863">Zinc-finger</keyword>
<accession>D8RWD3</accession>
<dbReference type="SUPFAM" id="SSF82199">
    <property type="entry name" value="SET domain"/>
    <property type="match status" value="1"/>
</dbReference>
<comment type="catalytic activity">
    <reaction evidence="11">
        <text>L-lysyl-[histone] + S-adenosyl-L-methionine = N(6)-methyl-L-lysyl-[histone] + S-adenosyl-L-homocysteine + H(+)</text>
        <dbReference type="Rhea" id="RHEA:10024"/>
        <dbReference type="Rhea" id="RHEA-COMP:9845"/>
        <dbReference type="Rhea" id="RHEA-COMP:9846"/>
        <dbReference type="ChEBI" id="CHEBI:15378"/>
        <dbReference type="ChEBI" id="CHEBI:29969"/>
        <dbReference type="ChEBI" id="CHEBI:57856"/>
        <dbReference type="ChEBI" id="CHEBI:59789"/>
        <dbReference type="ChEBI" id="CHEBI:61929"/>
    </reaction>
</comment>
<evidence type="ECO:0000256" key="9">
    <source>
        <dbReference type="ARBA" id="ARBA00022853"/>
    </source>
</evidence>
<dbReference type="FunFam" id="3.30.40.10:FF:000464">
    <property type="entry name" value="Histone-lysine N-methyltransferase"/>
    <property type="match status" value="1"/>
</dbReference>
<dbReference type="SMART" id="SM00249">
    <property type="entry name" value="PHD"/>
    <property type="match status" value="2"/>
</dbReference>
<dbReference type="GO" id="GO:0006325">
    <property type="term" value="P:chromatin organization"/>
    <property type="evidence" value="ECO:0007669"/>
    <property type="project" value="UniProtKB-KW"/>
</dbReference>
<feature type="domain" description="PHD-type" evidence="17">
    <location>
        <begin position="175"/>
        <end position="290"/>
    </location>
</feature>
<proteinExistence type="predicted"/>
<dbReference type="FunFam" id="2.170.270.10:FF:000058">
    <property type="entry name" value="Histone-lysine N-methyltransferase"/>
    <property type="match status" value="1"/>
</dbReference>
<keyword evidence="4" id="KW-0949">S-adenosyl-L-methionine</keyword>
<dbReference type="SMART" id="SM00317">
    <property type="entry name" value="SET"/>
    <property type="match status" value="1"/>
</dbReference>
<keyword evidence="9" id="KW-0156">Chromatin regulator</keyword>
<dbReference type="InterPro" id="IPR011011">
    <property type="entry name" value="Znf_FYVE_PHD"/>
</dbReference>
<dbReference type="KEGG" id="smo:SELMODRAFT_174869"/>
<dbReference type="InterPro" id="IPR019787">
    <property type="entry name" value="Znf_PHD-finger"/>
</dbReference>
<keyword evidence="5" id="KW-0479">Metal-binding</keyword>
<evidence type="ECO:0000256" key="7">
    <source>
        <dbReference type="ARBA" id="ARBA00022771"/>
    </source>
</evidence>
<dbReference type="STRING" id="88036.D8RWD3"/>
<dbReference type="InterPro" id="IPR013083">
    <property type="entry name" value="Znf_RING/FYVE/PHD"/>
</dbReference>
<evidence type="ECO:0000256" key="1">
    <source>
        <dbReference type="ARBA" id="ARBA00004123"/>
    </source>
</evidence>
<dbReference type="InterPro" id="IPR001965">
    <property type="entry name" value="Znf_PHD"/>
</dbReference>
<dbReference type="PANTHER" id="PTHR13793">
    <property type="entry name" value="PHD FINGER PROTEINS"/>
    <property type="match status" value="1"/>
</dbReference>
<comment type="subcellular location">
    <subcellularLocation>
        <location evidence="1">Nucleus</location>
    </subcellularLocation>
</comment>
<evidence type="ECO:0000256" key="5">
    <source>
        <dbReference type="ARBA" id="ARBA00022723"/>
    </source>
</evidence>
<dbReference type="SUPFAM" id="SSF57903">
    <property type="entry name" value="FYVE/PHD zinc finger"/>
    <property type="match status" value="1"/>
</dbReference>
<keyword evidence="6" id="KW-0677">Repeat</keyword>
<dbReference type="OMA" id="NICCSAC"/>
<dbReference type="InterPro" id="IPR019786">
    <property type="entry name" value="Zinc_finger_PHD-type_CS"/>
</dbReference>
<protein>
    <submittedName>
        <fullName evidence="18">Uncharacterized protein</fullName>
    </submittedName>
</protein>
<gene>
    <name evidence="18" type="ORF">SELMODRAFT_174869</name>
</gene>
<evidence type="ECO:0000256" key="8">
    <source>
        <dbReference type="ARBA" id="ARBA00022833"/>
    </source>
</evidence>
<keyword evidence="10" id="KW-0539">Nucleus</keyword>
<dbReference type="GO" id="GO:0008270">
    <property type="term" value="F:zinc ion binding"/>
    <property type="evidence" value="ECO:0007669"/>
    <property type="project" value="UniProtKB-KW"/>
</dbReference>
<keyword evidence="3" id="KW-0808">Transferase</keyword>
<dbReference type="GO" id="GO:0032259">
    <property type="term" value="P:methylation"/>
    <property type="evidence" value="ECO:0007669"/>
    <property type="project" value="UniProtKB-KW"/>
</dbReference>
<sequence length="582" mass="66547">MLAEWSTYLIPECLIVYCGTKEAEYRPKRHEVFCQCELCGDGKFMPPSEWERHAGCKSRRWKSTIKIKTTQQSLYLWLQRMIESGAPGIGYNSHNVRKLAVKDFTACLQEPYTPVIVNWTSERCAVCRWVEDYEYNKIIICNRCQLAVHEECYGVKASEISSSWVCRVCQTPDIERECCLCPVKGGALKPSDIPGFWVHVTCAWFTPEVAFKDINKMEPAVGLQGVDTTRFSQACVVCEQVHGACIQCTKCRTTYHPMCASRAGYHMELQISKKKNVPSTRMLSYCAAHKLSCLRINFTSLSTFNSCRTPSPDAFLQYNITQKKPPATKFPLAPVPTEEVPCVETERLGCLLAANELSRSLEISFEKFKRWRMLPAARCQAYNPDDTSHKKPTGAGIAYRVMGYTKNSLDWISSLRDYLEPDHGEVMSMKERLSFLQKTEKTRVCFGKSGIHGWGLFARRYIKEGEMVVEYRGERIRRSVADLREKRYCLEGKHCYLFKISEEVVIDATENGNIGRLINHSCEPNCYARIVSVEGEGESHIVLIARKDVSVGEELTYDYQFDKEDKKVLCLCGSSRCRRFMN</sequence>
<dbReference type="eggNOG" id="KOG1080">
    <property type="taxonomic scope" value="Eukaryota"/>
</dbReference>
<evidence type="ECO:0000256" key="11">
    <source>
        <dbReference type="ARBA" id="ARBA00052314"/>
    </source>
</evidence>
<dbReference type="InterPro" id="IPR042011">
    <property type="entry name" value="ATX3/4/5_PHD"/>
</dbReference>
<evidence type="ECO:0000256" key="10">
    <source>
        <dbReference type="ARBA" id="ARBA00023242"/>
    </source>
</evidence>
<dbReference type="Pfam" id="PF13831">
    <property type="entry name" value="PHD_2"/>
    <property type="match status" value="1"/>
</dbReference>
<dbReference type="InterPro" id="IPR050701">
    <property type="entry name" value="Histone_Mod_Regulator"/>
</dbReference>
<evidence type="ECO:0000259" key="16">
    <source>
        <dbReference type="PROSITE" id="PS50868"/>
    </source>
</evidence>
<dbReference type="PROSITE" id="PS50280">
    <property type="entry name" value="SET"/>
    <property type="match status" value="1"/>
</dbReference>
<keyword evidence="2" id="KW-0489">Methyltransferase</keyword>
<dbReference type="InterPro" id="IPR046341">
    <property type="entry name" value="SET_dom_sf"/>
</dbReference>
<dbReference type="Pfam" id="PF13832">
    <property type="entry name" value="zf-HC5HC2H_2"/>
    <property type="match status" value="1"/>
</dbReference>
<dbReference type="Pfam" id="PF00856">
    <property type="entry name" value="SET"/>
    <property type="match status" value="1"/>
</dbReference>
<feature type="domain" description="Post-SET" evidence="16">
    <location>
        <begin position="566"/>
        <end position="582"/>
    </location>
</feature>
<evidence type="ECO:0000313" key="18">
    <source>
        <dbReference type="EMBL" id="EFJ23651.1"/>
    </source>
</evidence>
<keyword evidence="19" id="KW-1185">Reference proteome</keyword>
<dbReference type="InterPro" id="IPR003616">
    <property type="entry name" value="Post-SET_dom"/>
</dbReference>
<feature type="domain" description="PHD-type" evidence="14">
    <location>
        <begin position="121"/>
        <end position="172"/>
    </location>
</feature>
<comment type="function">
    <text evidence="12">Histone methyltransferase.</text>
</comment>
<dbReference type="CDD" id="cd10518">
    <property type="entry name" value="SET_SETD1-like"/>
    <property type="match status" value="1"/>
</dbReference>
<dbReference type="InterPro" id="IPR001214">
    <property type="entry name" value="SET_dom"/>
</dbReference>
<dbReference type="EMBL" id="GL377592">
    <property type="protein sequence ID" value="EFJ23651.1"/>
    <property type="molecule type" value="Genomic_DNA"/>
</dbReference>
<dbReference type="CDD" id="cd15495">
    <property type="entry name" value="PHD_ATX3_4_5_like"/>
    <property type="match status" value="1"/>
</dbReference>
<name>D8RWD3_SELML</name>
<dbReference type="GO" id="GO:0006357">
    <property type="term" value="P:regulation of transcription by RNA polymerase II"/>
    <property type="evidence" value="ECO:0000318"/>
    <property type="project" value="GO_Central"/>
</dbReference>
<evidence type="ECO:0000256" key="13">
    <source>
        <dbReference type="PROSITE-ProRule" id="PRU00146"/>
    </source>
</evidence>
<dbReference type="Proteomes" id="UP000001514">
    <property type="component" value="Unassembled WGS sequence"/>
</dbReference>
<dbReference type="InterPro" id="IPR010919">
    <property type="entry name" value="SAND-like_dom_sf"/>
</dbReference>
<evidence type="ECO:0000256" key="2">
    <source>
        <dbReference type="ARBA" id="ARBA00022603"/>
    </source>
</evidence>
<dbReference type="HOGENOM" id="CLU_426057_0_0_1"/>
<organism evidence="19">
    <name type="scientific">Selaginella moellendorffii</name>
    <name type="common">Spikemoss</name>
    <dbReference type="NCBI Taxonomy" id="88036"/>
    <lineage>
        <taxon>Eukaryota</taxon>
        <taxon>Viridiplantae</taxon>
        <taxon>Streptophyta</taxon>
        <taxon>Embryophyta</taxon>
        <taxon>Tracheophyta</taxon>
        <taxon>Lycopodiopsida</taxon>
        <taxon>Selaginellales</taxon>
        <taxon>Selaginellaceae</taxon>
        <taxon>Selaginella</taxon>
    </lineage>
</organism>
<evidence type="ECO:0000259" key="17">
    <source>
        <dbReference type="PROSITE" id="PS51805"/>
    </source>
</evidence>
<reference evidence="18 19" key="1">
    <citation type="journal article" date="2011" name="Science">
        <title>The Selaginella genome identifies genetic changes associated with the evolution of vascular plants.</title>
        <authorList>
            <person name="Banks J.A."/>
            <person name="Nishiyama T."/>
            <person name="Hasebe M."/>
            <person name="Bowman J.L."/>
            <person name="Gribskov M."/>
            <person name="dePamphilis C."/>
            <person name="Albert V.A."/>
            <person name="Aono N."/>
            <person name="Aoyama T."/>
            <person name="Ambrose B.A."/>
            <person name="Ashton N.W."/>
            <person name="Axtell M.J."/>
            <person name="Barker E."/>
            <person name="Barker M.S."/>
            <person name="Bennetzen J.L."/>
            <person name="Bonawitz N.D."/>
            <person name="Chapple C."/>
            <person name="Cheng C."/>
            <person name="Correa L.G."/>
            <person name="Dacre M."/>
            <person name="DeBarry J."/>
            <person name="Dreyer I."/>
            <person name="Elias M."/>
            <person name="Engstrom E.M."/>
            <person name="Estelle M."/>
            <person name="Feng L."/>
            <person name="Finet C."/>
            <person name="Floyd S.K."/>
            <person name="Frommer W.B."/>
            <person name="Fujita T."/>
            <person name="Gramzow L."/>
            <person name="Gutensohn M."/>
            <person name="Harholt J."/>
            <person name="Hattori M."/>
            <person name="Heyl A."/>
            <person name="Hirai T."/>
            <person name="Hiwatashi Y."/>
            <person name="Ishikawa M."/>
            <person name="Iwata M."/>
            <person name="Karol K.G."/>
            <person name="Koehler B."/>
            <person name="Kolukisaoglu U."/>
            <person name="Kubo M."/>
            <person name="Kurata T."/>
            <person name="Lalonde S."/>
            <person name="Li K."/>
            <person name="Li Y."/>
            <person name="Litt A."/>
            <person name="Lyons E."/>
            <person name="Manning G."/>
            <person name="Maruyama T."/>
            <person name="Michael T.P."/>
            <person name="Mikami K."/>
            <person name="Miyazaki S."/>
            <person name="Morinaga S."/>
            <person name="Murata T."/>
            <person name="Mueller-Roeber B."/>
            <person name="Nelson D.R."/>
            <person name="Obara M."/>
            <person name="Oguri Y."/>
            <person name="Olmstead R.G."/>
            <person name="Onodera N."/>
            <person name="Petersen B.L."/>
            <person name="Pils B."/>
            <person name="Prigge M."/>
            <person name="Rensing S.A."/>
            <person name="Riano-Pachon D.M."/>
            <person name="Roberts A.W."/>
            <person name="Sato Y."/>
            <person name="Scheller H.V."/>
            <person name="Schulz B."/>
            <person name="Schulz C."/>
            <person name="Shakirov E.V."/>
            <person name="Shibagaki N."/>
            <person name="Shinohara N."/>
            <person name="Shippen D.E."/>
            <person name="Soerensen I."/>
            <person name="Sotooka R."/>
            <person name="Sugimoto N."/>
            <person name="Sugita M."/>
            <person name="Sumikawa N."/>
            <person name="Tanurdzic M."/>
            <person name="Theissen G."/>
            <person name="Ulvskov P."/>
            <person name="Wakazuki S."/>
            <person name="Weng J.K."/>
            <person name="Willats W.W."/>
            <person name="Wipf D."/>
            <person name="Wolf P.G."/>
            <person name="Yang L."/>
            <person name="Zimmer A.D."/>
            <person name="Zhu Q."/>
            <person name="Mitros T."/>
            <person name="Hellsten U."/>
            <person name="Loque D."/>
            <person name="Otillar R."/>
            <person name="Salamov A."/>
            <person name="Schmutz J."/>
            <person name="Shapiro H."/>
            <person name="Lindquist E."/>
            <person name="Lucas S."/>
            <person name="Rokhsar D."/>
            <person name="Grigoriev I.V."/>
        </authorList>
    </citation>
    <scope>NUCLEOTIDE SEQUENCE [LARGE SCALE GENOMIC DNA]</scope>
</reference>
<dbReference type="Gramene" id="EFJ23651">
    <property type="protein sequence ID" value="EFJ23651"/>
    <property type="gene ID" value="SELMODRAFT_174869"/>
</dbReference>
<dbReference type="PROSITE" id="PS51805">
    <property type="entry name" value="EPHD"/>
    <property type="match status" value="1"/>
</dbReference>
<dbReference type="PROSITE" id="PS50016">
    <property type="entry name" value="ZF_PHD_2"/>
    <property type="match status" value="1"/>
</dbReference>